<evidence type="ECO:0000313" key="3">
    <source>
        <dbReference type="Proteomes" id="UP000034616"/>
    </source>
</evidence>
<dbReference type="AlphaFoldDB" id="A0A0G0UEA5"/>
<dbReference type="Pfam" id="PF01541">
    <property type="entry name" value="GIY-YIG"/>
    <property type="match status" value="1"/>
</dbReference>
<dbReference type="InterPro" id="IPR035901">
    <property type="entry name" value="GIY-YIG_endonuc_sf"/>
</dbReference>
<feature type="domain" description="GIY-YIG" evidence="1">
    <location>
        <begin position="32"/>
        <end position="109"/>
    </location>
</feature>
<comment type="caution">
    <text evidence="2">The sequence shown here is derived from an EMBL/GenBank/DDBJ whole genome shotgun (WGS) entry which is preliminary data.</text>
</comment>
<name>A0A0G0UEA5_9BACT</name>
<dbReference type="EMBL" id="LCAH01000004">
    <property type="protein sequence ID" value="KKR87264.1"/>
    <property type="molecule type" value="Genomic_DNA"/>
</dbReference>
<dbReference type="Proteomes" id="UP000034616">
    <property type="component" value="Unassembled WGS sequence"/>
</dbReference>
<dbReference type="SUPFAM" id="SSF82771">
    <property type="entry name" value="GIY-YIG endonuclease"/>
    <property type="match status" value="1"/>
</dbReference>
<protein>
    <submittedName>
        <fullName evidence="2">GIY-YIG domain protein</fullName>
    </submittedName>
</protein>
<reference evidence="2 3" key="1">
    <citation type="journal article" date="2015" name="Nature">
        <title>rRNA introns, odd ribosomes, and small enigmatic genomes across a large radiation of phyla.</title>
        <authorList>
            <person name="Brown C.T."/>
            <person name="Hug L.A."/>
            <person name="Thomas B.C."/>
            <person name="Sharon I."/>
            <person name="Castelle C.J."/>
            <person name="Singh A."/>
            <person name="Wilkins M.J."/>
            <person name="Williams K.H."/>
            <person name="Banfield J.F."/>
        </authorList>
    </citation>
    <scope>NUCLEOTIDE SEQUENCE [LARGE SCALE GENOMIC DNA]</scope>
</reference>
<sequence length="135" mass="15817">MLFARGEVPKRLRVRRRETEAERGEFTYRKNRMSLIYLLFSPKINRFYIGSSRENTVESRLKRHNEGRVKSTKFGSPWKVVCVEHFETYTQARKRELYLKSGVGRGKIAKVFGYLKGENIWRGTQEAEGAGLLNL</sequence>
<gene>
    <name evidence="2" type="ORF">UU35_C0004G0037</name>
</gene>
<dbReference type="PROSITE" id="PS50164">
    <property type="entry name" value="GIY_YIG"/>
    <property type="match status" value="1"/>
</dbReference>
<organism evidence="2 3">
    <name type="scientific">Candidatus Uhrbacteria bacterium GW2011_GWC2_41_11</name>
    <dbReference type="NCBI Taxonomy" id="1618985"/>
    <lineage>
        <taxon>Bacteria</taxon>
        <taxon>Candidatus Uhriibacteriota</taxon>
    </lineage>
</organism>
<dbReference type="CDD" id="cd10449">
    <property type="entry name" value="GIY-YIG_SLX1_like"/>
    <property type="match status" value="1"/>
</dbReference>
<proteinExistence type="predicted"/>
<evidence type="ECO:0000259" key="1">
    <source>
        <dbReference type="PROSITE" id="PS50164"/>
    </source>
</evidence>
<evidence type="ECO:0000313" key="2">
    <source>
        <dbReference type="EMBL" id="KKR87264.1"/>
    </source>
</evidence>
<dbReference type="InterPro" id="IPR000305">
    <property type="entry name" value="GIY-YIG_endonuc"/>
</dbReference>
<accession>A0A0G0UEA5</accession>
<dbReference type="Gene3D" id="3.40.1440.10">
    <property type="entry name" value="GIY-YIG endonuclease"/>
    <property type="match status" value="1"/>
</dbReference>